<evidence type="ECO:0000313" key="2">
    <source>
        <dbReference type="EMBL" id="KAK9870731.1"/>
    </source>
</evidence>
<evidence type="ECO:0008006" key="4">
    <source>
        <dbReference type="Google" id="ProtNLM"/>
    </source>
</evidence>
<organism evidence="2 3">
    <name type="scientific">Henosepilachna vigintioctopunctata</name>
    <dbReference type="NCBI Taxonomy" id="420089"/>
    <lineage>
        <taxon>Eukaryota</taxon>
        <taxon>Metazoa</taxon>
        <taxon>Ecdysozoa</taxon>
        <taxon>Arthropoda</taxon>
        <taxon>Hexapoda</taxon>
        <taxon>Insecta</taxon>
        <taxon>Pterygota</taxon>
        <taxon>Neoptera</taxon>
        <taxon>Endopterygota</taxon>
        <taxon>Coleoptera</taxon>
        <taxon>Polyphaga</taxon>
        <taxon>Cucujiformia</taxon>
        <taxon>Coccinelloidea</taxon>
        <taxon>Coccinellidae</taxon>
        <taxon>Epilachninae</taxon>
        <taxon>Epilachnini</taxon>
        <taxon>Henosepilachna</taxon>
    </lineage>
</organism>
<sequence>MSPGKKRLAGAALTRPLTMAAALFLLHFRDTPQPPPGQFQRGINELWRVAKPTENTERSSISTQKDQPHYERRVTPNILIRKSDRINKTYNINRKIGRYGASLAK</sequence>
<evidence type="ECO:0000256" key="1">
    <source>
        <dbReference type="SAM" id="MobiDB-lite"/>
    </source>
</evidence>
<dbReference type="Proteomes" id="UP001431783">
    <property type="component" value="Unassembled WGS sequence"/>
</dbReference>
<protein>
    <recommendedName>
        <fullName evidence="4">Secreted protein</fullName>
    </recommendedName>
</protein>
<dbReference type="AlphaFoldDB" id="A0AAW1TIV6"/>
<dbReference type="EMBL" id="JARQZJ010000003">
    <property type="protein sequence ID" value="KAK9870731.1"/>
    <property type="molecule type" value="Genomic_DNA"/>
</dbReference>
<name>A0AAW1TIV6_9CUCU</name>
<gene>
    <name evidence="2" type="ORF">WA026_008299</name>
</gene>
<feature type="region of interest" description="Disordered" evidence="1">
    <location>
        <begin position="52"/>
        <end position="75"/>
    </location>
</feature>
<accession>A0AAW1TIV6</accession>
<reference evidence="2 3" key="1">
    <citation type="submission" date="2023-03" db="EMBL/GenBank/DDBJ databases">
        <title>Genome insight into feeding habits of ladybird beetles.</title>
        <authorList>
            <person name="Li H.-S."/>
            <person name="Huang Y.-H."/>
            <person name="Pang H."/>
        </authorList>
    </citation>
    <scope>NUCLEOTIDE SEQUENCE [LARGE SCALE GENOMIC DNA]</scope>
    <source>
        <strain evidence="2">SYSU_2023b</strain>
        <tissue evidence="2">Whole body</tissue>
    </source>
</reference>
<proteinExistence type="predicted"/>
<keyword evidence="3" id="KW-1185">Reference proteome</keyword>
<comment type="caution">
    <text evidence="2">The sequence shown here is derived from an EMBL/GenBank/DDBJ whole genome shotgun (WGS) entry which is preliminary data.</text>
</comment>
<evidence type="ECO:0000313" key="3">
    <source>
        <dbReference type="Proteomes" id="UP001431783"/>
    </source>
</evidence>